<evidence type="ECO:0000313" key="4">
    <source>
        <dbReference type="EMBL" id="KAG7661680.1"/>
    </source>
</evidence>
<dbReference type="InterPro" id="IPR010158">
    <property type="entry name" value="Amidase_Cbmase"/>
</dbReference>
<dbReference type="GO" id="GO:0016813">
    <property type="term" value="F:hydrolase activity, acting on carbon-nitrogen (but not peptide) bonds, in linear amidines"/>
    <property type="evidence" value="ECO:0007669"/>
    <property type="project" value="InterPro"/>
</dbReference>
<organism evidence="4 5">
    <name type="scientific">[Candida] subhashii</name>
    <dbReference type="NCBI Taxonomy" id="561895"/>
    <lineage>
        <taxon>Eukaryota</taxon>
        <taxon>Fungi</taxon>
        <taxon>Dikarya</taxon>
        <taxon>Ascomycota</taxon>
        <taxon>Saccharomycotina</taxon>
        <taxon>Pichiomycetes</taxon>
        <taxon>Debaryomycetaceae</taxon>
        <taxon>Spathaspora</taxon>
    </lineage>
</organism>
<dbReference type="PANTHER" id="PTHR32494:SF5">
    <property type="entry name" value="ALLANTOATE AMIDOHYDROLASE"/>
    <property type="match status" value="1"/>
</dbReference>
<evidence type="ECO:0000256" key="2">
    <source>
        <dbReference type="ARBA" id="ARBA00022801"/>
    </source>
</evidence>
<keyword evidence="5" id="KW-1185">Reference proteome</keyword>
<comment type="caution">
    <text evidence="4">The sequence shown here is derived from an EMBL/GenBank/DDBJ whole genome shotgun (WGS) entry which is preliminary data.</text>
</comment>
<evidence type="ECO:0000259" key="3">
    <source>
        <dbReference type="Pfam" id="PF07687"/>
    </source>
</evidence>
<dbReference type="GeneID" id="73471633"/>
<keyword evidence="2" id="KW-0378">Hydrolase</keyword>
<dbReference type="PANTHER" id="PTHR32494">
    <property type="entry name" value="ALLANTOATE DEIMINASE-RELATED"/>
    <property type="match status" value="1"/>
</dbReference>
<gene>
    <name evidence="4" type="ORF">J8A68_004833</name>
</gene>
<accession>A0A8J5QHY8</accession>
<dbReference type="Pfam" id="PF07687">
    <property type="entry name" value="M20_dimer"/>
    <property type="match status" value="1"/>
</dbReference>
<dbReference type="AlphaFoldDB" id="A0A8J5QHY8"/>
<protein>
    <recommendedName>
        <fullName evidence="3">Peptidase M20 dimerisation domain-containing protein</fullName>
    </recommendedName>
</protein>
<dbReference type="Proteomes" id="UP000694255">
    <property type="component" value="Unassembled WGS sequence"/>
</dbReference>
<comment type="similarity">
    <text evidence="1">Belongs to the peptidase M20A family.</text>
</comment>
<dbReference type="RefSeq" id="XP_049261913.1">
    <property type="nucleotide sequence ID" value="XM_049408835.1"/>
</dbReference>
<evidence type="ECO:0000256" key="1">
    <source>
        <dbReference type="ARBA" id="ARBA00006247"/>
    </source>
</evidence>
<sequence>MTFSVDSLVIKKGRLLSTIHETSKWGAKGRWGPGETETGVCRLALSDLDKCVRDWLVDETESLGCEIKVDQVGNIFAILPGKNPGLPTAIGSHLDTQPSGGRYDGILGVLSGLEVLRTLKENNYVPNYPIALINWTNEEGARFPKSMVASGTWAKKIPLEECLNLMSLDKEPVSFGDELKRIGYDGKVKASYLENPIAAHFEIHIEQGPILEKENKEIGVVVGGQAFEWNLVTVKGKSSHSGTTPSQVRSDALMSAAQIMLMAREVATKHNGLATVGTLELDPGSVNVIPGEVRFSLDCRHVEDEVLEVILKEIKEKAEQLAEANINSPTAEPLSVKFENITTSKAIKFNQTNIDTVKAAARQIFKDDEIREITSGAGHDSCFVSTRVPTSMIFIPCKNGISHSPEEYSSPEDVHNGFQVLLRSVVLYDEMRASGIVKA</sequence>
<dbReference type="InterPro" id="IPR011650">
    <property type="entry name" value="Peptidase_M20_dimer"/>
</dbReference>
<proteinExistence type="inferred from homology"/>
<dbReference type="InterPro" id="IPR002933">
    <property type="entry name" value="Peptidase_M20"/>
</dbReference>
<reference evidence="4 5" key="1">
    <citation type="journal article" date="2021" name="DNA Res.">
        <title>Genome analysis of Candida subhashii reveals its hybrid nature and dual mitochondrial genome conformations.</title>
        <authorList>
            <person name="Mixao V."/>
            <person name="Hegedusova E."/>
            <person name="Saus E."/>
            <person name="Pryszcz L.P."/>
            <person name="Cillingova A."/>
            <person name="Nosek J."/>
            <person name="Gabaldon T."/>
        </authorList>
    </citation>
    <scope>NUCLEOTIDE SEQUENCE [LARGE SCALE GENOMIC DNA]</scope>
    <source>
        <strain evidence="4 5">CBS 10753</strain>
    </source>
</reference>
<evidence type="ECO:0000313" key="5">
    <source>
        <dbReference type="Proteomes" id="UP000694255"/>
    </source>
</evidence>
<name>A0A8J5QHY8_9ASCO</name>
<dbReference type="NCBIfam" id="TIGR01879">
    <property type="entry name" value="hydantase"/>
    <property type="match status" value="1"/>
</dbReference>
<dbReference type="EMBL" id="JAGSYN010000215">
    <property type="protein sequence ID" value="KAG7661680.1"/>
    <property type="molecule type" value="Genomic_DNA"/>
</dbReference>
<dbReference type="PIRSF" id="PIRSF001235">
    <property type="entry name" value="Amidase_carbamoylase"/>
    <property type="match status" value="1"/>
</dbReference>
<feature type="domain" description="Peptidase M20 dimerisation" evidence="3">
    <location>
        <begin position="231"/>
        <end position="323"/>
    </location>
</feature>
<dbReference type="OrthoDB" id="4676at2759"/>
<dbReference type="Pfam" id="PF01546">
    <property type="entry name" value="Peptidase_M20"/>
    <property type="match status" value="1"/>
</dbReference>
<dbReference type="CDD" id="cd03884">
    <property type="entry name" value="M20_bAS"/>
    <property type="match status" value="1"/>
</dbReference>